<dbReference type="InterPro" id="IPR015424">
    <property type="entry name" value="PyrdxlP-dep_Trfase"/>
</dbReference>
<dbReference type="InterPro" id="IPR015421">
    <property type="entry name" value="PyrdxlP-dep_Trfase_major"/>
</dbReference>
<dbReference type="GO" id="GO:0047536">
    <property type="term" value="F:2-aminoadipate transaminase activity"/>
    <property type="evidence" value="ECO:0007669"/>
    <property type="project" value="TreeGrafter"/>
</dbReference>
<keyword evidence="3" id="KW-1185">Reference proteome</keyword>
<dbReference type="PANTHER" id="PTHR42858">
    <property type="entry name" value="AMINOTRANSFERASE"/>
    <property type="match status" value="1"/>
</dbReference>
<dbReference type="AlphaFoldDB" id="A0A3M6VNP0"/>
<dbReference type="Gene3D" id="3.40.640.10">
    <property type="entry name" value="Type I PLP-dependent aspartate aminotransferase-like (Major domain)"/>
    <property type="match status" value="1"/>
</dbReference>
<proteinExistence type="predicted"/>
<comment type="caution">
    <text evidence="1">The sequence shown here is derived from an EMBL/GenBank/DDBJ whole genome shotgun (WGS) entry which is preliminary data.</text>
</comment>
<evidence type="ECO:0008006" key="5">
    <source>
        <dbReference type="Google" id="ProtNLM"/>
    </source>
</evidence>
<accession>A0A3M6VNP0</accession>
<reference evidence="3 4" key="1">
    <citation type="submission" date="2018-06" db="EMBL/GenBank/DDBJ databases">
        <title>Comparative genomics of downy mildews reveals potential adaptations to biotrophy.</title>
        <authorList>
            <person name="Fletcher K."/>
            <person name="Klosterman S.J."/>
            <person name="Derevnina L."/>
            <person name="Martin F."/>
            <person name="Koike S."/>
            <person name="Reyes Chin-Wo S."/>
            <person name="Mou B."/>
            <person name="Michelmore R."/>
        </authorList>
    </citation>
    <scope>NUCLEOTIDE SEQUENCE [LARGE SCALE GENOMIC DNA]</scope>
    <source>
        <strain evidence="2 4">R13</strain>
        <strain evidence="1 3">R14</strain>
    </source>
</reference>
<name>A0A3M6VNP0_9STRA</name>
<dbReference type="EMBL" id="QKXF01000221">
    <property type="protein sequence ID" value="RQM14060.1"/>
    <property type="molecule type" value="Genomic_DNA"/>
</dbReference>
<protein>
    <recommendedName>
        <fullName evidence="5">Aminotransferase class I/classII domain-containing protein</fullName>
    </recommendedName>
</protein>
<evidence type="ECO:0000313" key="2">
    <source>
        <dbReference type="EMBL" id="RQM14060.1"/>
    </source>
</evidence>
<dbReference type="PANTHER" id="PTHR42858:SF1">
    <property type="entry name" value="LD15494P"/>
    <property type="match status" value="1"/>
</dbReference>
<dbReference type="Gene3D" id="3.90.1150.10">
    <property type="entry name" value="Aspartate Aminotransferase, domain 1"/>
    <property type="match status" value="1"/>
</dbReference>
<dbReference type="InterPro" id="IPR015422">
    <property type="entry name" value="PyrdxlP-dep_Trfase_small"/>
</dbReference>
<sequence length="94" mass="10055">MGITPVKTVQLSAYAQTHASSSVINFGIGQPSASLLPLDMFREAAATRLMPTQDPSMLQYGSAKGFIGFREEIARLVAGKQTVDRGVVEIVTDI</sequence>
<gene>
    <name evidence="2" type="ORF">DD237_000213</name>
    <name evidence="1" type="ORF">DD238_002817</name>
</gene>
<evidence type="ECO:0000313" key="1">
    <source>
        <dbReference type="EMBL" id="RMX65990.1"/>
    </source>
</evidence>
<dbReference type="SUPFAM" id="SSF53383">
    <property type="entry name" value="PLP-dependent transferases"/>
    <property type="match status" value="1"/>
</dbReference>
<dbReference type="VEuPathDB" id="FungiDB:DD237_000213"/>
<dbReference type="STRING" id="542832.A0A3M6VNP0"/>
<organism evidence="1 3">
    <name type="scientific">Peronospora effusa</name>
    <dbReference type="NCBI Taxonomy" id="542832"/>
    <lineage>
        <taxon>Eukaryota</taxon>
        <taxon>Sar</taxon>
        <taxon>Stramenopiles</taxon>
        <taxon>Oomycota</taxon>
        <taxon>Peronosporomycetes</taxon>
        <taxon>Peronosporales</taxon>
        <taxon>Peronosporaceae</taxon>
        <taxon>Peronospora</taxon>
    </lineage>
</organism>
<dbReference type="Proteomes" id="UP000282087">
    <property type="component" value="Unassembled WGS sequence"/>
</dbReference>
<evidence type="ECO:0000313" key="4">
    <source>
        <dbReference type="Proteomes" id="UP000286097"/>
    </source>
</evidence>
<evidence type="ECO:0000313" key="3">
    <source>
        <dbReference type="Proteomes" id="UP000282087"/>
    </source>
</evidence>
<dbReference type="Proteomes" id="UP000286097">
    <property type="component" value="Unassembled WGS sequence"/>
</dbReference>
<dbReference type="EMBL" id="QLLG01000220">
    <property type="protein sequence ID" value="RMX65990.1"/>
    <property type="molecule type" value="Genomic_DNA"/>
</dbReference>